<evidence type="ECO:0000256" key="4">
    <source>
        <dbReference type="ARBA" id="ARBA00022553"/>
    </source>
</evidence>
<reference evidence="7 8" key="1">
    <citation type="submission" date="2016-09" db="EMBL/GenBank/DDBJ databases">
        <title>Complete genome sequencing of Streptomyces lydicus 103 and metabolic pathways analysis of antibiotic biosynthesis.</title>
        <authorList>
            <person name="Jia N."/>
            <person name="Ding M.-Z."/>
            <person name="Gao F."/>
            <person name="Yuan Y.-J."/>
        </authorList>
    </citation>
    <scope>NUCLEOTIDE SEQUENCE [LARGE SCALE GENOMIC DNA]</scope>
    <source>
        <strain evidence="7 8">103</strain>
    </source>
</reference>
<accession>A0A1D7VRJ2</accession>
<feature type="compositionally biased region" description="Low complexity" evidence="5">
    <location>
        <begin position="133"/>
        <end position="145"/>
    </location>
</feature>
<dbReference type="InterPro" id="IPR009081">
    <property type="entry name" value="PP-bd_ACP"/>
</dbReference>
<dbReference type="InterPro" id="IPR036736">
    <property type="entry name" value="ACP-like_sf"/>
</dbReference>
<dbReference type="InterPro" id="IPR000873">
    <property type="entry name" value="AMP-dep_synth/lig_dom"/>
</dbReference>
<dbReference type="Proteomes" id="UP000094094">
    <property type="component" value="Chromosome"/>
</dbReference>
<dbReference type="InterPro" id="IPR020845">
    <property type="entry name" value="AMP-binding_CS"/>
</dbReference>
<proteinExistence type="inferred from homology"/>
<gene>
    <name evidence="7" type="ORF">SL103_26590</name>
</gene>
<feature type="domain" description="Carrier" evidence="6">
    <location>
        <begin position="517"/>
        <end position="592"/>
    </location>
</feature>
<comment type="similarity">
    <text evidence="2">Belongs to the ATP-dependent AMP-binding enzyme family.</text>
</comment>
<dbReference type="SUPFAM" id="SSF56801">
    <property type="entry name" value="Acetyl-CoA synthetase-like"/>
    <property type="match status" value="1"/>
</dbReference>
<evidence type="ECO:0000313" key="7">
    <source>
        <dbReference type="EMBL" id="AOP49341.1"/>
    </source>
</evidence>
<dbReference type="FunFam" id="1.10.1200.10:FF:000005">
    <property type="entry name" value="Nonribosomal peptide synthetase 1"/>
    <property type="match status" value="1"/>
</dbReference>
<dbReference type="AlphaFoldDB" id="A0A1D7VRJ2"/>
<dbReference type="GO" id="GO:0009239">
    <property type="term" value="P:enterobactin biosynthetic process"/>
    <property type="evidence" value="ECO:0007669"/>
    <property type="project" value="TreeGrafter"/>
</dbReference>
<dbReference type="InterPro" id="IPR042099">
    <property type="entry name" value="ANL_N_sf"/>
</dbReference>
<evidence type="ECO:0000313" key="8">
    <source>
        <dbReference type="Proteomes" id="UP000094094"/>
    </source>
</evidence>
<dbReference type="GO" id="GO:0043041">
    <property type="term" value="P:amino acid activation for nonribosomal peptide biosynthetic process"/>
    <property type="evidence" value="ECO:0007669"/>
    <property type="project" value="TreeGrafter"/>
</dbReference>
<dbReference type="PANTHER" id="PTHR45527">
    <property type="entry name" value="NONRIBOSOMAL PEPTIDE SYNTHETASE"/>
    <property type="match status" value="1"/>
</dbReference>
<dbReference type="PROSITE" id="PS50075">
    <property type="entry name" value="CARRIER"/>
    <property type="match status" value="1"/>
</dbReference>
<dbReference type="KEGG" id="slc:SL103_26590"/>
<dbReference type="SUPFAM" id="SSF47336">
    <property type="entry name" value="ACP-like"/>
    <property type="match status" value="1"/>
</dbReference>
<evidence type="ECO:0000256" key="3">
    <source>
        <dbReference type="ARBA" id="ARBA00022450"/>
    </source>
</evidence>
<dbReference type="Pfam" id="PF00550">
    <property type="entry name" value="PP-binding"/>
    <property type="match status" value="1"/>
</dbReference>
<dbReference type="PROSITE" id="PS00455">
    <property type="entry name" value="AMP_BINDING"/>
    <property type="match status" value="1"/>
</dbReference>
<dbReference type="CDD" id="cd05930">
    <property type="entry name" value="A_NRPS"/>
    <property type="match status" value="1"/>
</dbReference>
<dbReference type="FunFam" id="3.30.300.30:FF:000010">
    <property type="entry name" value="Enterobactin synthetase component F"/>
    <property type="match status" value="1"/>
</dbReference>
<dbReference type="NCBIfam" id="TIGR01733">
    <property type="entry name" value="AA-adenyl-dom"/>
    <property type="match status" value="1"/>
</dbReference>
<name>A0A1D7VRJ2_9ACTN</name>
<dbReference type="InterPro" id="IPR045851">
    <property type="entry name" value="AMP-bd_C_sf"/>
</dbReference>
<feature type="region of interest" description="Disordered" evidence="5">
    <location>
        <begin position="494"/>
        <end position="517"/>
    </location>
</feature>
<feature type="region of interest" description="Disordered" evidence="5">
    <location>
        <begin position="125"/>
        <end position="157"/>
    </location>
</feature>
<dbReference type="InterPro" id="IPR006162">
    <property type="entry name" value="Ppantetheine_attach_site"/>
</dbReference>
<dbReference type="PROSITE" id="PS00012">
    <property type="entry name" value="PHOSPHOPANTETHEINE"/>
    <property type="match status" value="1"/>
</dbReference>
<dbReference type="Gene3D" id="3.30.300.30">
    <property type="match status" value="1"/>
</dbReference>
<dbReference type="Pfam" id="PF13193">
    <property type="entry name" value="AMP-binding_C"/>
    <property type="match status" value="1"/>
</dbReference>
<dbReference type="Gene3D" id="3.40.50.12780">
    <property type="entry name" value="N-terminal domain of ligase-like"/>
    <property type="match status" value="1"/>
</dbReference>
<dbReference type="RefSeq" id="WP_069571462.1">
    <property type="nucleotide sequence ID" value="NZ_CP017157.1"/>
</dbReference>
<evidence type="ECO:0000259" key="6">
    <source>
        <dbReference type="PROSITE" id="PS50075"/>
    </source>
</evidence>
<keyword evidence="3" id="KW-0596">Phosphopantetheine</keyword>
<evidence type="ECO:0000256" key="1">
    <source>
        <dbReference type="ARBA" id="ARBA00001957"/>
    </source>
</evidence>
<protein>
    <submittedName>
        <fullName evidence="7">Amino acid adenylation protein</fullName>
    </submittedName>
</protein>
<keyword evidence="4" id="KW-0597">Phosphoprotein</keyword>
<dbReference type="OrthoDB" id="2472181at2"/>
<sequence length="599" mass="63442">MESVQADPGREPLDALVRFRRAVRAHPDRIAVRAGEETLTFTELDRRTGALAGELTSLGVARGDRIGVALGRGAGLVVALLAVWRAGAAYVPLDPQYPPERLEFMSRDAGIRALIATAGAVPHASGVPRLGEPRPAAPADDGPGAPAAPAPDPRDPAYVLYTSGSTGRPKGVEVSRGGVAALLAALEEAGVYGPRPRVVAWNASVSFDASVQQWARVCRGDTVVVLSDEDRKDPARLAALLDAHGVDDLDLTPSHWELLRTALGAPRAGGRTLRLFMGGEAVPARTWREIAGSAGLEGWNLYGPTECTVDATAARITGDTPHLGDALPGGRLYVLDDGLRPVPDGGEGELYLAGPRLAHGYAGRPGLTAERFVADPFGPAGTRMYRTGDRVRRRADGTLAYLGRADRQVKFRGFRMEPGEIEAVLCAHRDVSAAAVVVRDQGPAGERLVAYCVPAGGAVLSAARLREHAAAALPDFMVPSDWVPLDALPLTPNGKLDTAALPQPPDGDGPAERAAAEPDGPFEELIAEVWSEVLGRRRISAEDDFFALGGHSLMALRVVGRLKRNLGVVISVKEVYRHPRLRDLARHVASHNAPNAPPR</sequence>
<dbReference type="GO" id="GO:0005829">
    <property type="term" value="C:cytosol"/>
    <property type="evidence" value="ECO:0007669"/>
    <property type="project" value="TreeGrafter"/>
</dbReference>
<dbReference type="InterPro" id="IPR020806">
    <property type="entry name" value="PKS_PP-bd"/>
</dbReference>
<comment type="cofactor">
    <cofactor evidence="1">
        <name>pantetheine 4'-phosphate</name>
        <dbReference type="ChEBI" id="CHEBI:47942"/>
    </cofactor>
</comment>
<dbReference type="SMART" id="SM00823">
    <property type="entry name" value="PKS_PP"/>
    <property type="match status" value="1"/>
</dbReference>
<dbReference type="GO" id="GO:0047527">
    <property type="term" value="F:2,3-dihydroxybenzoate-serine ligase activity"/>
    <property type="evidence" value="ECO:0007669"/>
    <property type="project" value="TreeGrafter"/>
</dbReference>
<dbReference type="GO" id="GO:0031177">
    <property type="term" value="F:phosphopantetheine binding"/>
    <property type="evidence" value="ECO:0007669"/>
    <property type="project" value="InterPro"/>
</dbReference>
<dbReference type="Pfam" id="PF00501">
    <property type="entry name" value="AMP-binding"/>
    <property type="match status" value="1"/>
</dbReference>
<organism evidence="7 8">
    <name type="scientific">Streptomyces lydicus</name>
    <dbReference type="NCBI Taxonomy" id="47763"/>
    <lineage>
        <taxon>Bacteria</taxon>
        <taxon>Bacillati</taxon>
        <taxon>Actinomycetota</taxon>
        <taxon>Actinomycetes</taxon>
        <taxon>Kitasatosporales</taxon>
        <taxon>Streptomycetaceae</taxon>
        <taxon>Streptomyces</taxon>
    </lineage>
</organism>
<dbReference type="Gene3D" id="1.10.1200.10">
    <property type="entry name" value="ACP-like"/>
    <property type="match status" value="1"/>
</dbReference>
<evidence type="ECO:0000256" key="2">
    <source>
        <dbReference type="ARBA" id="ARBA00006432"/>
    </source>
</evidence>
<dbReference type="InterPro" id="IPR025110">
    <property type="entry name" value="AMP-bd_C"/>
</dbReference>
<keyword evidence="8" id="KW-1185">Reference proteome</keyword>
<dbReference type="PANTHER" id="PTHR45527:SF1">
    <property type="entry name" value="FATTY ACID SYNTHASE"/>
    <property type="match status" value="1"/>
</dbReference>
<dbReference type="InterPro" id="IPR010071">
    <property type="entry name" value="AA_adenyl_dom"/>
</dbReference>
<evidence type="ECO:0000256" key="5">
    <source>
        <dbReference type="SAM" id="MobiDB-lite"/>
    </source>
</evidence>
<dbReference type="GO" id="GO:0009366">
    <property type="term" value="C:enterobactin synthetase complex"/>
    <property type="evidence" value="ECO:0007669"/>
    <property type="project" value="TreeGrafter"/>
</dbReference>
<dbReference type="EMBL" id="CP017157">
    <property type="protein sequence ID" value="AOP49341.1"/>
    <property type="molecule type" value="Genomic_DNA"/>
</dbReference>